<dbReference type="VEuPathDB" id="AmoebaDB:NF0061300"/>
<organism evidence="2 3">
    <name type="scientific">Naegleria fowleri</name>
    <name type="common">Brain eating amoeba</name>
    <dbReference type="NCBI Taxonomy" id="5763"/>
    <lineage>
        <taxon>Eukaryota</taxon>
        <taxon>Discoba</taxon>
        <taxon>Heterolobosea</taxon>
        <taxon>Tetramitia</taxon>
        <taxon>Eutetramitia</taxon>
        <taxon>Vahlkampfiidae</taxon>
        <taxon>Naegleria</taxon>
    </lineage>
</organism>
<sequence length="554" mass="65776">MIIDPEKKPSSSNYFPVLVLIHIANYIPLSQLVKFQLVCSEWYYAIEELQSGEFWNYKFLSYYWEKLKFYEKFSDEDDSWGDKTIKKRLKYVEKNQQMTLKKLEKHKNFSRQQLKNTVISEWYQYFNTFFKEEGKGLGSTEFYNVMCNLPEKSRWGESKIIVRAKQFWYLAQHFPQVIEKFMSKKSYRVMLPLMQSNSCTNQQLEIICEKFKPCFDYITASFYFDKISLRLPNPLSTGFMKYILKSYQTFRGLGMKELFVGNCHKLIPLSQRKAELELFIEHVTLHRNGRSIQDIIYEKDFVEIIHAALNYQASIHDISILSEKLGREVPTSILNNTPPSEDFFCCCFNLELHKDNEQLSQKLHEKFSTANEIDLLEQIVLENDINLFKCYDNHNIMVKILSFHRIPQVERLIILLKKQAEKNNNKYGYFEGDLINWKMFDPCGIWMHNLCFKSGLTYNVKYTIHSSTWLFIKQSNAILHHATLIVVAKNIALPEIIEYMKQRTRVFLDELDMEGVPLSQFMLEHFNKDIAQMELAEIREHLFSFRVPPLMTTI</sequence>
<gene>
    <name evidence="2" type="ORF">FDP41_002665</name>
</gene>
<dbReference type="AlphaFoldDB" id="A0A6A5BWX6"/>
<feature type="domain" description="F-box" evidence="1">
    <location>
        <begin position="9"/>
        <end position="58"/>
    </location>
</feature>
<dbReference type="PROSITE" id="PS50181">
    <property type="entry name" value="FBOX"/>
    <property type="match status" value="1"/>
</dbReference>
<dbReference type="Proteomes" id="UP000444721">
    <property type="component" value="Unassembled WGS sequence"/>
</dbReference>
<dbReference type="InterPro" id="IPR001810">
    <property type="entry name" value="F-box_dom"/>
</dbReference>
<proteinExistence type="predicted"/>
<evidence type="ECO:0000313" key="2">
    <source>
        <dbReference type="EMBL" id="KAF0978150.1"/>
    </source>
</evidence>
<dbReference type="EMBL" id="VFQX01000030">
    <property type="protein sequence ID" value="KAF0978150.1"/>
    <property type="molecule type" value="Genomic_DNA"/>
</dbReference>
<evidence type="ECO:0000313" key="3">
    <source>
        <dbReference type="Proteomes" id="UP000444721"/>
    </source>
</evidence>
<dbReference type="RefSeq" id="XP_044562863.1">
    <property type="nucleotide sequence ID" value="XM_044705884.1"/>
</dbReference>
<keyword evidence="3" id="KW-1185">Reference proteome</keyword>
<dbReference type="InterPro" id="IPR036047">
    <property type="entry name" value="F-box-like_dom_sf"/>
</dbReference>
<dbReference type="OrthoDB" id="10360662at2759"/>
<name>A0A6A5BWX6_NAEFO</name>
<accession>A0A6A5BWX6</accession>
<dbReference type="VEuPathDB" id="AmoebaDB:FDP41_002665"/>
<protein>
    <recommendedName>
        <fullName evidence="1">F-box domain-containing protein</fullName>
    </recommendedName>
</protein>
<comment type="caution">
    <text evidence="2">The sequence shown here is derived from an EMBL/GenBank/DDBJ whole genome shotgun (WGS) entry which is preliminary data.</text>
</comment>
<dbReference type="VEuPathDB" id="AmoebaDB:NfTy_057470"/>
<evidence type="ECO:0000259" key="1">
    <source>
        <dbReference type="PROSITE" id="PS50181"/>
    </source>
</evidence>
<dbReference type="CDD" id="cd09917">
    <property type="entry name" value="F-box_SF"/>
    <property type="match status" value="1"/>
</dbReference>
<reference evidence="2 3" key="1">
    <citation type="journal article" date="2019" name="Sci. Rep.">
        <title>Nanopore sequencing improves the draft genome of the human pathogenic amoeba Naegleria fowleri.</title>
        <authorList>
            <person name="Liechti N."/>
            <person name="Schurch N."/>
            <person name="Bruggmann R."/>
            <person name="Wittwer M."/>
        </authorList>
    </citation>
    <scope>NUCLEOTIDE SEQUENCE [LARGE SCALE GENOMIC DNA]</scope>
    <source>
        <strain evidence="2 3">ATCC 30894</strain>
    </source>
</reference>
<dbReference type="SUPFAM" id="SSF81383">
    <property type="entry name" value="F-box domain"/>
    <property type="match status" value="1"/>
</dbReference>
<dbReference type="GeneID" id="68109883"/>